<protein>
    <submittedName>
        <fullName evidence="2">Serine hydrolase domain-containing protein</fullName>
        <ecNumber evidence="2">3.1.1.103</ecNumber>
    </submittedName>
</protein>
<evidence type="ECO:0000313" key="3">
    <source>
        <dbReference type="Proteomes" id="UP001367030"/>
    </source>
</evidence>
<dbReference type="Proteomes" id="UP001367030">
    <property type="component" value="Unassembled WGS sequence"/>
</dbReference>
<dbReference type="EC" id="3.1.1.103" evidence="2"/>
<dbReference type="GO" id="GO:0016787">
    <property type="term" value="F:hydrolase activity"/>
    <property type="evidence" value="ECO:0007669"/>
    <property type="project" value="UniProtKB-KW"/>
</dbReference>
<sequence>MNAKLQPARLHAAMRGHVERGDIPGIVTLIAHGDDVQVDAIGKMTVGDGPPMRRDTVFRIASITKPIVAAATMALVDDGRLHLDDAVDRWLPELADRQVLRHIGAALDDTVPAVRPITVRDVLNSSFGFGSVMAMPGTHPIQQPIAEGFLGGDGPPNRAQTPATDEWMRRLDALPLMQQPGERWLYNTASDVQGVLVERASGQSLEDFLQERLFDPLGMTDTSFTVPAFKLDRLPGCYWLDDQSGKLEVFDSAANPDWSQPPAFASGAGGLVSTVDDYHAFCRMLLDKGRGRGGRVLSEAAVDAMTRDQLTPAQRQGGDMFFGGHSSWGFGMAVNIAATKPWTVPGRFGWDGGFGTSAWSDPRNDFIGILLTQRLMDSPEPPAVFTDFWTNAYRSLAG</sequence>
<dbReference type="EMBL" id="JBBKZS010000014">
    <property type="protein sequence ID" value="MEJ8858111.1"/>
    <property type="molecule type" value="Genomic_DNA"/>
</dbReference>
<feature type="domain" description="Beta-lactamase-related" evidence="1">
    <location>
        <begin position="12"/>
        <end position="375"/>
    </location>
</feature>
<evidence type="ECO:0000259" key="1">
    <source>
        <dbReference type="Pfam" id="PF00144"/>
    </source>
</evidence>
<dbReference type="InterPro" id="IPR050789">
    <property type="entry name" value="Diverse_Enzym_Activities"/>
</dbReference>
<comment type="caution">
    <text evidence="2">The sequence shown here is derived from an EMBL/GenBank/DDBJ whole genome shotgun (WGS) entry which is preliminary data.</text>
</comment>
<gene>
    <name evidence="2" type="ORF">WKW79_26325</name>
</gene>
<dbReference type="PANTHER" id="PTHR43283">
    <property type="entry name" value="BETA-LACTAMASE-RELATED"/>
    <property type="match status" value="1"/>
</dbReference>
<dbReference type="InterPro" id="IPR012338">
    <property type="entry name" value="Beta-lactam/transpept-like"/>
</dbReference>
<dbReference type="SUPFAM" id="SSF56601">
    <property type="entry name" value="beta-lactamase/transpeptidase-like"/>
    <property type="match status" value="1"/>
</dbReference>
<dbReference type="Pfam" id="PF00144">
    <property type="entry name" value="Beta-lactamase"/>
    <property type="match status" value="1"/>
</dbReference>
<keyword evidence="3" id="KW-1185">Reference proteome</keyword>
<dbReference type="InterPro" id="IPR001466">
    <property type="entry name" value="Beta-lactam-related"/>
</dbReference>
<evidence type="ECO:0000313" key="2">
    <source>
        <dbReference type="EMBL" id="MEJ8858111.1"/>
    </source>
</evidence>
<keyword evidence="2" id="KW-0378">Hydrolase</keyword>
<reference evidence="2 3" key="1">
    <citation type="submission" date="2024-03" db="EMBL/GenBank/DDBJ databases">
        <title>Novel species of the genus Variovorax.</title>
        <authorList>
            <person name="Liu Q."/>
            <person name="Xin Y.-H."/>
        </authorList>
    </citation>
    <scope>NUCLEOTIDE SEQUENCE [LARGE SCALE GENOMIC DNA]</scope>
    <source>
        <strain evidence="2 3">KACC 18901</strain>
    </source>
</reference>
<dbReference type="PANTHER" id="PTHR43283:SF3">
    <property type="entry name" value="BETA-LACTAMASE FAMILY PROTEIN (AFU_ORTHOLOGUE AFUA_5G07500)"/>
    <property type="match status" value="1"/>
</dbReference>
<proteinExistence type="predicted"/>
<organism evidence="2 3">
    <name type="scientific">Variovorax robiniae</name>
    <dbReference type="NCBI Taxonomy" id="1836199"/>
    <lineage>
        <taxon>Bacteria</taxon>
        <taxon>Pseudomonadati</taxon>
        <taxon>Pseudomonadota</taxon>
        <taxon>Betaproteobacteria</taxon>
        <taxon>Burkholderiales</taxon>
        <taxon>Comamonadaceae</taxon>
        <taxon>Variovorax</taxon>
    </lineage>
</organism>
<dbReference type="Gene3D" id="3.40.710.10">
    <property type="entry name" value="DD-peptidase/beta-lactamase superfamily"/>
    <property type="match status" value="1"/>
</dbReference>
<accession>A0ABU8XEZ4</accession>
<dbReference type="RefSeq" id="WP_340338175.1">
    <property type="nucleotide sequence ID" value="NZ_JBBKZS010000014.1"/>
</dbReference>
<name>A0ABU8XEZ4_9BURK</name>